<protein>
    <submittedName>
        <fullName evidence="2">Uncharacterized protein</fullName>
    </submittedName>
</protein>
<keyword evidence="3" id="KW-1185">Reference proteome</keyword>
<reference evidence="2" key="2">
    <citation type="submission" date="2019-07" db="EMBL/GenBank/DDBJ databases">
        <authorList>
            <person name="Yang Y."/>
            <person name="Bocs S."/>
            <person name="Baudouin L."/>
        </authorList>
    </citation>
    <scope>NUCLEOTIDE SEQUENCE</scope>
    <source>
        <tissue evidence="2">Spear leaf of Hainan Tall coconut</tissue>
    </source>
</reference>
<name>A0A8K0I8B5_COCNU</name>
<sequence length="255" mass="27952">MTAKRLDDERRASSSGSSSGGAVPRSVEQRWKWVENYCWNNVCLRNQNQCNDEWDNLRNYKKVGPKDLPIIARTAGRLAGRAIGYVQLARGQLETVLQQSQANKVHKELQDTIAQLEAIRYEIRSISIMNPGPFTRRLDGEGPAQNNENDIAAKPEGDCKPATTIPKDFNSSTVSSSMQSQAAVYARLAESTAIKTASSASSGHAEKLNADDGHLTILPVSAESAGLLPKRSGKDIIDPITSIIVRIQCFVRLMD</sequence>
<reference evidence="2" key="1">
    <citation type="journal article" date="2017" name="Gigascience">
        <title>The genome draft of coconut (Cocos nucifera).</title>
        <authorList>
            <person name="Xiao Y."/>
            <person name="Xu P."/>
            <person name="Fan H."/>
            <person name="Baudouin L."/>
            <person name="Xia W."/>
            <person name="Bocs S."/>
            <person name="Xu J."/>
            <person name="Li Q."/>
            <person name="Guo A."/>
            <person name="Zhou L."/>
            <person name="Li J."/>
            <person name="Wu Y."/>
            <person name="Ma Z."/>
            <person name="Armero A."/>
            <person name="Issali A.E."/>
            <person name="Liu N."/>
            <person name="Peng M."/>
            <person name="Yang Y."/>
        </authorList>
    </citation>
    <scope>NUCLEOTIDE SEQUENCE</scope>
    <source>
        <tissue evidence="2">Spear leaf of Hainan Tall coconut</tissue>
    </source>
</reference>
<dbReference type="EMBL" id="CM017876">
    <property type="protein sequence ID" value="KAG1341859.1"/>
    <property type="molecule type" value="Genomic_DNA"/>
</dbReference>
<dbReference type="PANTHER" id="PTHR35512">
    <property type="entry name" value="OS11G0550900 PROTEIN"/>
    <property type="match status" value="1"/>
</dbReference>
<dbReference type="AlphaFoldDB" id="A0A8K0I8B5"/>
<feature type="region of interest" description="Disordered" evidence="1">
    <location>
        <begin position="1"/>
        <end position="23"/>
    </location>
</feature>
<organism evidence="2 3">
    <name type="scientific">Cocos nucifera</name>
    <name type="common">Coconut palm</name>
    <dbReference type="NCBI Taxonomy" id="13894"/>
    <lineage>
        <taxon>Eukaryota</taxon>
        <taxon>Viridiplantae</taxon>
        <taxon>Streptophyta</taxon>
        <taxon>Embryophyta</taxon>
        <taxon>Tracheophyta</taxon>
        <taxon>Spermatophyta</taxon>
        <taxon>Magnoliopsida</taxon>
        <taxon>Liliopsida</taxon>
        <taxon>Arecaceae</taxon>
        <taxon>Arecoideae</taxon>
        <taxon>Cocoseae</taxon>
        <taxon>Attaleinae</taxon>
        <taxon>Cocos</taxon>
    </lineage>
</organism>
<feature type="compositionally biased region" description="Basic and acidic residues" evidence="1">
    <location>
        <begin position="1"/>
        <end position="12"/>
    </location>
</feature>
<dbReference type="PANTHER" id="PTHR35512:SF1">
    <property type="entry name" value="OS11G0550900 PROTEIN"/>
    <property type="match status" value="1"/>
</dbReference>
<dbReference type="OrthoDB" id="45251at2759"/>
<comment type="caution">
    <text evidence="2">The sequence shown here is derived from an EMBL/GenBank/DDBJ whole genome shotgun (WGS) entry which is preliminary data.</text>
</comment>
<evidence type="ECO:0000313" key="2">
    <source>
        <dbReference type="EMBL" id="KAG1341859.1"/>
    </source>
</evidence>
<evidence type="ECO:0000313" key="3">
    <source>
        <dbReference type="Proteomes" id="UP000797356"/>
    </source>
</evidence>
<proteinExistence type="predicted"/>
<dbReference type="Proteomes" id="UP000797356">
    <property type="component" value="Chromosome 5"/>
</dbReference>
<gene>
    <name evidence="2" type="ORF">COCNU_05G000880</name>
</gene>
<accession>A0A8K0I8B5</accession>
<evidence type="ECO:0000256" key="1">
    <source>
        <dbReference type="SAM" id="MobiDB-lite"/>
    </source>
</evidence>